<accession>A0A382F3L1</accession>
<dbReference type="EMBL" id="UINC01047834">
    <property type="protein sequence ID" value="SVB57596.1"/>
    <property type="molecule type" value="Genomic_DNA"/>
</dbReference>
<sequence length="38" mass="4522">MLVLFLSSSILFSSAVQLNYIHFYYASLYQQIINYEKN</sequence>
<evidence type="ECO:0000313" key="1">
    <source>
        <dbReference type="EMBL" id="SVB57596.1"/>
    </source>
</evidence>
<organism evidence="1">
    <name type="scientific">marine metagenome</name>
    <dbReference type="NCBI Taxonomy" id="408172"/>
    <lineage>
        <taxon>unclassified sequences</taxon>
        <taxon>metagenomes</taxon>
        <taxon>ecological metagenomes</taxon>
    </lineage>
</organism>
<name>A0A382F3L1_9ZZZZ</name>
<gene>
    <name evidence="1" type="ORF">METZ01_LOCUS210450</name>
</gene>
<protein>
    <submittedName>
        <fullName evidence="1">Uncharacterized protein</fullName>
    </submittedName>
</protein>
<proteinExistence type="predicted"/>
<reference evidence="1" key="1">
    <citation type="submission" date="2018-05" db="EMBL/GenBank/DDBJ databases">
        <authorList>
            <person name="Lanie J.A."/>
            <person name="Ng W.-L."/>
            <person name="Kazmierczak K.M."/>
            <person name="Andrzejewski T.M."/>
            <person name="Davidsen T.M."/>
            <person name="Wayne K.J."/>
            <person name="Tettelin H."/>
            <person name="Glass J.I."/>
            <person name="Rusch D."/>
            <person name="Podicherti R."/>
            <person name="Tsui H.-C.T."/>
            <person name="Winkler M.E."/>
        </authorList>
    </citation>
    <scope>NUCLEOTIDE SEQUENCE</scope>
</reference>
<dbReference type="AlphaFoldDB" id="A0A382F3L1"/>